<dbReference type="SUPFAM" id="SSF49899">
    <property type="entry name" value="Concanavalin A-like lectins/glucanases"/>
    <property type="match status" value="1"/>
</dbReference>
<keyword evidence="2" id="KW-0482">Metalloprotease</keyword>
<dbReference type="GO" id="GO:0016020">
    <property type="term" value="C:membrane"/>
    <property type="evidence" value="ECO:0007669"/>
    <property type="project" value="InterPro"/>
</dbReference>
<feature type="chain" id="PRO_5013418922" description="Metalloendopeptidase" evidence="2">
    <location>
        <begin position="20"/>
        <end position="395"/>
    </location>
</feature>
<dbReference type="Pfam" id="PF00629">
    <property type="entry name" value="MAM"/>
    <property type="match status" value="1"/>
</dbReference>
<comment type="caution">
    <text evidence="1">Lacks conserved residue(s) required for the propagation of feature annotation.</text>
</comment>
<dbReference type="Pfam" id="PF01400">
    <property type="entry name" value="Astacin"/>
    <property type="match status" value="1"/>
</dbReference>
<accession>A0A194ALD8</accession>
<dbReference type="SMART" id="SM00137">
    <property type="entry name" value="MAM"/>
    <property type="match status" value="1"/>
</dbReference>
<dbReference type="PANTHER" id="PTHR10127">
    <property type="entry name" value="DISCOIDIN, CUB, EGF, LAMININ , AND ZINC METALLOPROTEASE DOMAIN CONTAINING"/>
    <property type="match status" value="1"/>
</dbReference>
<dbReference type="EMBL" id="GELH01001019">
    <property type="protein sequence ID" value="JAS03253.1"/>
    <property type="molecule type" value="Transcribed_RNA"/>
</dbReference>
<dbReference type="EMBL" id="GELH01001020">
    <property type="protein sequence ID" value="JAS03252.1"/>
    <property type="molecule type" value="Transcribed_RNA"/>
</dbReference>
<dbReference type="PANTHER" id="PTHR10127:SF859">
    <property type="entry name" value="METALLOENDOPEPTIDASE"/>
    <property type="match status" value="1"/>
</dbReference>
<protein>
    <recommendedName>
        <fullName evidence="2">Metalloendopeptidase</fullName>
        <ecNumber evidence="2">3.4.24.-</ecNumber>
    </recommendedName>
</protein>
<evidence type="ECO:0000259" key="4">
    <source>
        <dbReference type="PROSITE" id="PS51864"/>
    </source>
</evidence>
<evidence type="ECO:0000313" key="5">
    <source>
        <dbReference type="EMBL" id="JAS03252.1"/>
    </source>
</evidence>
<evidence type="ECO:0000256" key="1">
    <source>
        <dbReference type="PROSITE-ProRule" id="PRU01211"/>
    </source>
</evidence>
<dbReference type="SUPFAM" id="SSF55486">
    <property type="entry name" value="Metalloproteases ('zincins'), catalytic domain"/>
    <property type="match status" value="1"/>
</dbReference>
<dbReference type="Gene3D" id="2.60.120.200">
    <property type="match status" value="1"/>
</dbReference>
<dbReference type="InterPro" id="IPR000998">
    <property type="entry name" value="MAM_dom"/>
</dbReference>
<sequence>MEFMIKLCLVFCASACAFAALTPQKRNIITDPTKLWKNGVIPVVFNDTVDGSMKEKVLAALQEVSMSTYAGGKNCITFVPRMNEPDYVEFTSVLFGSGDSLPGKRGGRQIVHLYRDAAKADIMQLVMYLLGFYNEFRRPDRDNHVTVHFDNIAPEYQGFFQITNDTTFFNYPFDFESVTFFFPYAWAKDPSKPTLTAKYETQVIPYKVSLSKYDISNIQREYQCGLDNGNQIDLLDGTVTACNFEFDLCEWTQETDDDFDFQRIQGPSPDNQVTGPLADYSSGIGYYVFASAKGNHNQDARVISPTLPAGEYCIRFYYFLYGPDIHKLRLNNRVNGVDTVMESIEGNQGAMWHKFSMDFTMKSSFQLVLEAIIGGTDGGDMAFDDVYLFRGLCIR</sequence>
<organism evidence="5">
    <name type="scientific">Pinctada fucata</name>
    <name type="common">Akoya pearl oyster</name>
    <name type="synonym">Pinctada imbricata fucata</name>
    <dbReference type="NCBI Taxonomy" id="50426"/>
    <lineage>
        <taxon>Eukaryota</taxon>
        <taxon>Metazoa</taxon>
        <taxon>Spiralia</taxon>
        <taxon>Lophotrochozoa</taxon>
        <taxon>Mollusca</taxon>
        <taxon>Bivalvia</taxon>
        <taxon>Autobranchia</taxon>
        <taxon>Pteriomorphia</taxon>
        <taxon>Pterioida</taxon>
        <taxon>Pterioidea</taxon>
        <taxon>Pteriidae</taxon>
        <taxon>Pinctada</taxon>
    </lineage>
</organism>
<dbReference type="GO" id="GO:0006508">
    <property type="term" value="P:proteolysis"/>
    <property type="evidence" value="ECO:0007669"/>
    <property type="project" value="UniProtKB-KW"/>
</dbReference>
<dbReference type="InterPro" id="IPR001506">
    <property type="entry name" value="Peptidase_M12A"/>
</dbReference>
<keyword evidence="2" id="KW-0732">Signal</keyword>
<feature type="signal peptide" evidence="2">
    <location>
        <begin position="1"/>
        <end position="19"/>
    </location>
</feature>
<dbReference type="AlphaFoldDB" id="A0A194ALD8"/>
<keyword evidence="2" id="KW-0479">Metal-binding</keyword>
<proteinExistence type="predicted"/>
<dbReference type="PROSITE" id="PS50060">
    <property type="entry name" value="MAM_2"/>
    <property type="match status" value="1"/>
</dbReference>
<dbReference type="SMART" id="SM00235">
    <property type="entry name" value="ZnMc"/>
    <property type="match status" value="1"/>
</dbReference>
<reference evidence="5" key="1">
    <citation type="submission" date="2016-03" db="EMBL/GenBank/DDBJ databases">
        <authorList>
            <person name="Ploux O."/>
        </authorList>
    </citation>
    <scope>NUCLEOTIDE SEQUENCE</scope>
    <source>
        <tissue evidence="5">Mantle</tissue>
    </source>
</reference>
<evidence type="ECO:0000256" key="2">
    <source>
        <dbReference type="RuleBase" id="RU361183"/>
    </source>
</evidence>
<comment type="cofactor">
    <cofactor evidence="2">
        <name>Zn(2+)</name>
        <dbReference type="ChEBI" id="CHEBI:29105"/>
    </cofactor>
    <text evidence="2">Binds 1 zinc ion per subunit.</text>
</comment>
<dbReference type="EC" id="3.4.24.-" evidence="2"/>
<dbReference type="InterPro" id="IPR006026">
    <property type="entry name" value="Peptidase_Metallo"/>
</dbReference>
<keyword evidence="2" id="KW-0378">Hydrolase</keyword>
<feature type="domain" description="MAM" evidence="3">
    <location>
        <begin position="240"/>
        <end position="395"/>
    </location>
</feature>
<feature type="domain" description="Peptidase M12A" evidence="4">
    <location>
        <begin position="27"/>
        <end position="225"/>
    </location>
</feature>
<dbReference type="GO" id="GO:0004222">
    <property type="term" value="F:metalloendopeptidase activity"/>
    <property type="evidence" value="ECO:0007669"/>
    <property type="project" value="UniProtKB-UniRule"/>
</dbReference>
<dbReference type="CDD" id="cd06263">
    <property type="entry name" value="MAM"/>
    <property type="match status" value="1"/>
</dbReference>
<dbReference type="Gene3D" id="3.40.390.10">
    <property type="entry name" value="Collagenase (Catalytic Domain)"/>
    <property type="match status" value="1"/>
</dbReference>
<dbReference type="PRINTS" id="PR00020">
    <property type="entry name" value="MAMDOMAIN"/>
</dbReference>
<dbReference type="InterPro" id="IPR024079">
    <property type="entry name" value="MetalloPept_cat_dom_sf"/>
</dbReference>
<keyword evidence="2" id="KW-0645">Protease</keyword>
<keyword evidence="2" id="KW-0862">Zinc</keyword>
<name>A0A194ALD8_PINFU</name>
<dbReference type="GO" id="GO:0008270">
    <property type="term" value="F:zinc ion binding"/>
    <property type="evidence" value="ECO:0007669"/>
    <property type="project" value="InterPro"/>
</dbReference>
<dbReference type="InterPro" id="IPR013320">
    <property type="entry name" value="ConA-like_dom_sf"/>
</dbReference>
<dbReference type="PROSITE" id="PS51864">
    <property type="entry name" value="ASTACIN"/>
    <property type="match status" value="1"/>
</dbReference>
<evidence type="ECO:0000259" key="3">
    <source>
        <dbReference type="PROSITE" id="PS50060"/>
    </source>
</evidence>
<dbReference type="PRINTS" id="PR00480">
    <property type="entry name" value="ASTACIN"/>
</dbReference>